<dbReference type="EMBL" id="WHJC01000067">
    <property type="protein sequence ID" value="MPQ43427.1"/>
    <property type="molecule type" value="Genomic_DNA"/>
</dbReference>
<keyword evidence="2" id="KW-1185">Reference proteome</keyword>
<dbReference type="Proteomes" id="UP000430345">
    <property type="component" value="Unassembled WGS sequence"/>
</dbReference>
<proteinExistence type="predicted"/>
<organism evidence="1 2">
    <name type="scientific">Clostridium tarantellae</name>
    <dbReference type="NCBI Taxonomy" id="39493"/>
    <lineage>
        <taxon>Bacteria</taxon>
        <taxon>Bacillati</taxon>
        <taxon>Bacillota</taxon>
        <taxon>Clostridia</taxon>
        <taxon>Eubacteriales</taxon>
        <taxon>Clostridiaceae</taxon>
        <taxon>Clostridium</taxon>
    </lineage>
</organism>
<dbReference type="RefSeq" id="WP_152888937.1">
    <property type="nucleotide sequence ID" value="NZ_WHJC01000067.1"/>
</dbReference>
<gene>
    <name evidence="1" type="ORF">GBZ86_06600</name>
</gene>
<sequence>MEKHRVKIAEFLKWNDRNGCYTDEDCDLEDVPKMTYEDTVKYFFGVMNDDFYYNVTDNIFELTYEEVIKYAKNNGFYDKTMDKLNKLIDEDKPTIELYKSLI</sequence>
<comment type="caution">
    <text evidence="1">The sequence shown here is derived from an EMBL/GenBank/DDBJ whole genome shotgun (WGS) entry which is preliminary data.</text>
</comment>
<evidence type="ECO:0000313" key="1">
    <source>
        <dbReference type="EMBL" id="MPQ43427.1"/>
    </source>
</evidence>
<reference evidence="1 2" key="1">
    <citation type="submission" date="2019-10" db="EMBL/GenBank/DDBJ databases">
        <title>The Genome Sequence of Clostridium tarantellae Isolated from Fish Brain.</title>
        <authorList>
            <person name="Bano L."/>
            <person name="Kiel M."/>
            <person name="Sales G."/>
            <person name="Doxey A.C."/>
            <person name="Mansfield M.J."/>
            <person name="Schiavone M."/>
            <person name="Rossetto O."/>
            <person name="Pirazzini M."/>
            <person name="Dobrindt U."/>
            <person name="Montecucco C."/>
        </authorList>
    </citation>
    <scope>NUCLEOTIDE SEQUENCE [LARGE SCALE GENOMIC DNA]</scope>
    <source>
        <strain evidence="1 2">DSM 3997</strain>
    </source>
</reference>
<dbReference type="AlphaFoldDB" id="A0A6I1MMR9"/>
<dbReference type="OrthoDB" id="5783711at2"/>
<protein>
    <submittedName>
        <fullName evidence="1">Uncharacterized protein</fullName>
    </submittedName>
</protein>
<evidence type="ECO:0000313" key="2">
    <source>
        <dbReference type="Proteomes" id="UP000430345"/>
    </source>
</evidence>
<accession>A0A6I1MMR9</accession>
<name>A0A6I1MMR9_9CLOT</name>